<keyword evidence="3" id="KW-1185">Reference proteome</keyword>
<protein>
    <submittedName>
        <fullName evidence="2">DUF3489 domain-containing protein</fullName>
    </submittedName>
</protein>
<dbReference type="Proteomes" id="UP000594800">
    <property type="component" value="Chromosome"/>
</dbReference>
<feature type="region of interest" description="Disordered" evidence="1">
    <location>
        <begin position="1"/>
        <end position="28"/>
    </location>
</feature>
<proteinExistence type="predicted"/>
<gene>
    <name evidence="2" type="ORF">I0K15_03975</name>
</gene>
<name>A0A7S9QD54_9RHOB</name>
<dbReference type="KEGG" id="poz:I0K15_03975"/>
<dbReference type="SUPFAM" id="SSF46785">
    <property type="entry name" value="Winged helix' DNA-binding domain"/>
    <property type="match status" value="1"/>
</dbReference>
<dbReference type="InterPro" id="IPR021880">
    <property type="entry name" value="DUF3489"/>
</dbReference>
<accession>A0A7S9QD54</accession>
<evidence type="ECO:0000313" key="3">
    <source>
        <dbReference type="Proteomes" id="UP000594800"/>
    </source>
</evidence>
<sequence length="94" mass="10357">MTNATKPDELPTTQTAKKPTPTRESQATELRQMLARRNGATITQLQERFGWQPHSARAAISMLRKSGEHVERVATPKGSVYRLRKAPDGAGSEA</sequence>
<dbReference type="EMBL" id="CP064942">
    <property type="protein sequence ID" value="QPH54933.1"/>
    <property type="molecule type" value="Genomic_DNA"/>
</dbReference>
<dbReference type="Pfam" id="PF11994">
    <property type="entry name" value="DUF3489"/>
    <property type="match status" value="1"/>
</dbReference>
<organism evidence="2 3">
    <name type="scientific">Pontivivens ytuae</name>
    <dbReference type="NCBI Taxonomy" id="2789856"/>
    <lineage>
        <taxon>Bacteria</taxon>
        <taxon>Pseudomonadati</taxon>
        <taxon>Pseudomonadota</taxon>
        <taxon>Alphaproteobacteria</taxon>
        <taxon>Rhodobacterales</taxon>
        <taxon>Paracoccaceae</taxon>
        <taxon>Pontivivens</taxon>
    </lineage>
</organism>
<reference evidence="2 3" key="1">
    <citation type="submission" date="2020-11" db="EMBL/GenBank/DDBJ databases">
        <title>Description of Pontivivens ytuae sp. nov. isolated from deep sea sediment of Mariana Trench.</title>
        <authorList>
            <person name="Wang Z."/>
            <person name="Sun Q.-L."/>
            <person name="Xu X.-D."/>
            <person name="Tang Y.-Z."/>
            <person name="Zhang J."/>
        </authorList>
    </citation>
    <scope>NUCLEOTIDE SEQUENCE [LARGE SCALE GENOMIC DNA]</scope>
    <source>
        <strain evidence="2 3">MT2928</strain>
    </source>
</reference>
<evidence type="ECO:0000313" key="2">
    <source>
        <dbReference type="EMBL" id="QPH54933.1"/>
    </source>
</evidence>
<dbReference type="AlphaFoldDB" id="A0A7S9QD54"/>
<evidence type="ECO:0000256" key="1">
    <source>
        <dbReference type="SAM" id="MobiDB-lite"/>
    </source>
</evidence>
<dbReference type="RefSeq" id="WP_196104134.1">
    <property type="nucleotide sequence ID" value="NZ_CP064942.1"/>
</dbReference>
<dbReference type="InterPro" id="IPR036390">
    <property type="entry name" value="WH_DNA-bd_sf"/>
</dbReference>